<gene>
    <name evidence="1" type="ORF">SDC9_141690</name>
</gene>
<proteinExistence type="predicted"/>
<dbReference type="AlphaFoldDB" id="A0A645DYD7"/>
<organism evidence="1">
    <name type="scientific">bioreactor metagenome</name>
    <dbReference type="NCBI Taxonomy" id="1076179"/>
    <lineage>
        <taxon>unclassified sequences</taxon>
        <taxon>metagenomes</taxon>
        <taxon>ecological metagenomes</taxon>
    </lineage>
</organism>
<reference evidence="1" key="1">
    <citation type="submission" date="2019-08" db="EMBL/GenBank/DDBJ databases">
        <authorList>
            <person name="Kucharzyk K."/>
            <person name="Murdoch R.W."/>
            <person name="Higgins S."/>
            <person name="Loffler F."/>
        </authorList>
    </citation>
    <scope>NUCLEOTIDE SEQUENCE</scope>
</reference>
<dbReference type="EMBL" id="VSSQ01041161">
    <property type="protein sequence ID" value="MPM94544.1"/>
    <property type="molecule type" value="Genomic_DNA"/>
</dbReference>
<sequence length="69" mass="7971">MKIGIRRPSVKKMVSARTTGAVKRKIKSVNPLYGKRNIGLINDPKKSVYNRVYRKTSIGFYDIIKKIFK</sequence>
<accession>A0A645DYD7</accession>
<evidence type="ECO:0000313" key="1">
    <source>
        <dbReference type="EMBL" id="MPM94544.1"/>
    </source>
</evidence>
<comment type="caution">
    <text evidence="1">The sequence shown here is derived from an EMBL/GenBank/DDBJ whole genome shotgun (WGS) entry which is preliminary data.</text>
</comment>
<name>A0A645DYD7_9ZZZZ</name>
<protein>
    <submittedName>
        <fullName evidence="1">Uncharacterized protein</fullName>
    </submittedName>
</protein>